<reference evidence="2 3" key="1">
    <citation type="submission" date="2019-05" db="EMBL/GenBank/DDBJ databases">
        <title>Emergence of the Ug99 lineage of the wheat stem rust pathogen through somatic hybridization.</title>
        <authorList>
            <person name="Li F."/>
            <person name="Upadhyaya N.M."/>
            <person name="Sperschneider J."/>
            <person name="Matny O."/>
            <person name="Nguyen-Phuc H."/>
            <person name="Mago R."/>
            <person name="Raley C."/>
            <person name="Miller M.E."/>
            <person name="Silverstein K.A.T."/>
            <person name="Henningsen E."/>
            <person name="Hirsch C.D."/>
            <person name="Visser B."/>
            <person name="Pretorius Z.A."/>
            <person name="Steffenson B.J."/>
            <person name="Schwessinger B."/>
            <person name="Dodds P.N."/>
            <person name="Figueroa M."/>
        </authorList>
    </citation>
    <scope>NUCLEOTIDE SEQUENCE [LARGE SCALE GENOMIC DNA]</scope>
    <source>
        <strain evidence="2 3">Ug99</strain>
    </source>
</reference>
<evidence type="ECO:0000256" key="1">
    <source>
        <dbReference type="SAM" id="MobiDB-lite"/>
    </source>
</evidence>
<comment type="caution">
    <text evidence="2">The sequence shown here is derived from an EMBL/GenBank/DDBJ whole genome shotgun (WGS) entry which is preliminary data.</text>
</comment>
<proteinExistence type="predicted"/>
<evidence type="ECO:0000313" key="3">
    <source>
        <dbReference type="Proteomes" id="UP000325313"/>
    </source>
</evidence>
<dbReference type="AlphaFoldDB" id="A0A5B0M8K2"/>
<organism evidence="2 3">
    <name type="scientific">Puccinia graminis f. sp. tritici</name>
    <dbReference type="NCBI Taxonomy" id="56615"/>
    <lineage>
        <taxon>Eukaryota</taxon>
        <taxon>Fungi</taxon>
        <taxon>Dikarya</taxon>
        <taxon>Basidiomycota</taxon>
        <taxon>Pucciniomycotina</taxon>
        <taxon>Pucciniomycetes</taxon>
        <taxon>Pucciniales</taxon>
        <taxon>Pucciniaceae</taxon>
        <taxon>Puccinia</taxon>
    </lineage>
</organism>
<evidence type="ECO:0000313" key="2">
    <source>
        <dbReference type="EMBL" id="KAA1072941.1"/>
    </source>
</evidence>
<dbReference type="EMBL" id="VDEP01000475">
    <property type="protein sequence ID" value="KAA1072941.1"/>
    <property type="molecule type" value="Genomic_DNA"/>
</dbReference>
<protein>
    <submittedName>
        <fullName evidence="2">Uncharacterized protein</fullName>
    </submittedName>
</protein>
<feature type="region of interest" description="Disordered" evidence="1">
    <location>
        <begin position="13"/>
        <end position="33"/>
    </location>
</feature>
<gene>
    <name evidence="2" type="ORF">PGTUg99_005209</name>
</gene>
<name>A0A5B0M8K2_PUCGR</name>
<sequence>MFVETRVPSCDSSLIKTQRGHQPSSSMLGKASVKQQGNISLSMALTELTQYS</sequence>
<accession>A0A5B0M8K2</accession>
<dbReference type="Proteomes" id="UP000325313">
    <property type="component" value="Unassembled WGS sequence"/>
</dbReference>